<feature type="region of interest" description="Disordered" evidence="1">
    <location>
        <begin position="60"/>
        <end position="86"/>
    </location>
</feature>
<protein>
    <submittedName>
        <fullName evidence="2">Uncharacterized protein</fullName>
    </submittedName>
</protein>
<dbReference type="Proteomes" id="UP000309544">
    <property type="component" value="Unassembled WGS sequence"/>
</dbReference>
<organism evidence="2 3">
    <name type="scientific">Prosthecochloris vibrioformis</name>
    <name type="common">Chlorobium vibrioforme</name>
    <dbReference type="NCBI Taxonomy" id="1098"/>
    <lineage>
        <taxon>Bacteria</taxon>
        <taxon>Pseudomonadati</taxon>
        <taxon>Chlorobiota</taxon>
        <taxon>Chlorobiia</taxon>
        <taxon>Chlorobiales</taxon>
        <taxon>Chlorobiaceae</taxon>
        <taxon>Prosthecochloris</taxon>
    </lineage>
</organism>
<dbReference type="EMBL" id="VDCI01000029">
    <property type="protein sequence ID" value="TNJ33415.1"/>
    <property type="molecule type" value="Genomic_DNA"/>
</dbReference>
<reference evidence="2 3" key="1">
    <citation type="submission" date="2019-05" db="EMBL/GenBank/DDBJ databases">
        <title>Draft Whole-Genome sequence of the green sulfur bacterium Prosthecochloris vibrioformis DSM 260.</title>
        <authorList>
            <person name="Meyer T.E."/>
            <person name="Kyndt J.A."/>
        </authorList>
    </citation>
    <scope>NUCLEOTIDE SEQUENCE [LARGE SCALE GENOMIC DNA]</scope>
    <source>
        <strain evidence="2 3">DSM 260</strain>
    </source>
</reference>
<keyword evidence="3" id="KW-1185">Reference proteome</keyword>
<sequence>MNCRSIVEIDKMISKPEIYVAPGLAWSKPVYESGGIRRRGSVSVIRALVLNCGNLRRRCQAKSTSPKGKAESSDAPPRDGTARSSEEATVMVVERRGGVIWVRSEVNHESGRIYWS</sequence>
<accession>A0A5C4RR22</accession>
<comment type="caution">
    <text evidence="2">The sequence shown here is derived from an EMBL/GenBank/DDBJ whole genome shotgun (WGS) entry which is preliminary data.</text>
</comment>
<evidence type="ECO:0000313" key="3">
    <source>
        <dbReference type="Proteomes" id="UP000309544"/>
    </source>
</evidence>
<dbReference type="AlphaFoldDB" id="A0A5C4RR22"/>
<name>A0A5C4RR22_PROVB</name>
<feature type="compositionally biased region" description="Basic and acidic residues" evidence="1">
    <location>
        <begin position="68"/>
        <end position="86"/>
    </location>
</feature>
<gene>
    <name evidence="2" type="ORF">FGF68_10800</name>
</gene>
<evidence type="ECO:0000313" key="2">
    <source>
        <dbReference type="EMBL" id="TNJ33415.1"/>
    </source>
</evidence>
<evidence type="ECO:0000256" key="1">
    <source>
        <dbReference type="SAM" id="MobiDB-lite"/>
    </source>
</evidence>
<proteinExistence type="predicted"/>